<protein>
    <submittedName>
        <fullName evidence="4">WajB</fullName>
    </submittedName>
</protein>
<evidence type="ECO:0000256" key="1">
    <source>
        <dbReference type="ARBA" id="ARBA00022676"/>
    </source>
</evidence>
<evidence type="ECO:0000256" key="2">
    <source>
        <dbReference type="ARBA" id="ARBA00022679"/>
    </source>
</evidence>
<feature type="domain" description="Glycosyltransferase 2-like" evidence="3">
    <location>
        <begin position="6"/>
        <end position="150"/>
    </location>
</feature>
<dbReference type="InterPro" id="IPR001173">
    <property type="entry name" value="Glyco_trans_2-like"/>
</dbReference>
<dbReference type="GO" id="GO:0016758">
    <property type="term" value="F:hexosyltransferase activity"/>
    <property type="evidence" value="ECO:0007669"/>
    <property type="project" value="UniProtKB-ARBA"/>
</dbReference>
<reference evidence="4" key="2">
    <citation type="submission" date="2013-03" db="EMBL/GenBank/DDBJ databases">
        <authorList>
            <person name="Young R.E.B."/>
            <person name="Hood D.W."/>
        </authorList>
    </citation>
    <scope>NUCLEOTIDE SEQUENCE</scope>
    <source>
        <strain evidence="4">13</strain>
    </source>
</reference>
<gene>
    <name evidence="4" type="primary">wajB</name>
</gene>
<keyword evidence="2" id="KW-0808">Transferase</keyword>
<sequence>MLVDVSIIIPFYNTPHLMLRKALDSILEQSFINFEVLLINDGSKKDYSHLEKEYSQDKRIKFFTQENLGVSAARNKGIEIACGKYIVFHDADDFVENNFLYSLIKNIRNADLVVCSIDEQGFPVSDGYMDIRSFLSKPSMYNYVQYTNFSVNKLFKREILIDNNIKFDTTLKLGEDALFISDYLKHCRRIRTIRQRLYHYIPHASSATNNYDEKYWDYEKSVISTQLKMFSTYPLNEFEQAFLSHWLYIKIRGCLFYYLWHEKNIKLRDNILNEILNSSFVDELYRCNKDACFSKVDKIVIMLWKKYKLDGVKLSYHAKLLSNKYGFIRRFLLM</sequence>
<evidence type="ECO:0000313" key="4">
    <source>
        <dbReference type="EMBL" id="AGO01055.1"/>
    </source>
</evidence>
<dbReference type="AlphaFoldDB" id="R9WM22"/>
<dbReference type="Pfam" id="PF00535">
    <property type="entry name" value="Glycos_transf_2"/>
    <property type="match status" value="1"/>
</dbReference>
<dbReference type="InterPro" id="IPR029044">
    <property type="entry name" value="Nucleotide-diphossugar_trans"/>
</dbReference>
<proteinExistence type="predicted"/>
<evidence type="ECO:0000259" key="3">
    <source>
        <dbReference type="Pfam" id="PF00535"/>
    </source>
</evidence>
<dbReference type="SUPFAM" id="SSF53448">
    <property type="entry name" value="Nucleotide-diphospho-sugar transferases"/>
    <property type="match status" value="1"/>
</dbReference>
<organism evidence="4">
    <name type="scientific">Haemophilus parainfluenzae</name>
    <dbReference type="NCBI Taxonomy" id="729"/>
    <lineage>
        <taxon>Bacteria</taxon>
        <taxon>Pseudomonadati</taxon>
        <taxon>Pseudomonadota</taxon>
        <taxon>Gammaproteobacteria</taxon>
        <taxon>Pasteurellales</taxon>
        <taxon>Pasteurellaceae</taxon>
        <taxon>Haemophilus</taxon>
    </lineage>
</organism>
<name>R9WM22_HAEPA</name>
<dbReference type="Gene3D" id="3.90.550.10">
    <property type="entry name" value="Spore Coat Polysaccharide Biosynthesis Protein SpsA, Chain A"/>
    <property type="match status" value="1"/>
</dbReference>
<keyword evidence="1" id="KW-0328">Glycosyltransferase</keyword>
<dbReference type="PANTHER" id="PTHR22916">
    <property type="entry name" value="GLYCOSYLTRANSFERASE"/>
    <property type="match status" value="1"/>
</dbReference>
<reference evidence="4" key="1">
    <citation type="journal article" date="2013" name="Int. J. Med. Microbiol.">
        <title>Haemophilus parainfluenzae expresses diverse lipopolysaccharide O-antigens using ABC transporter and Wzy polymerase-dependent mechanisms.</title>
        <authorList>
            <person name="Young R.E."/>
            <person name="Twelkmeyer B."/>
            <person name="Vitiazeva V."/>
            <person name="Power P.M."/>
            <person name="Schweda E.K."/>
            <person name="Hood D.W."/>
        </authorList>
    </citation>
    <scope>NUCLEOTIDE SEQUENCE</scope>
    <source>
        <strain evidence="4">13</strain>
    </source>
</reference>
<accession>R9WM22</accession>
<dbReference type="EMBL" id="KC759394">
    <property type="protein sequence ID" value="AGO01055.1"/>
    <property type="molecule type" value="Genomic_DNA"/>
</dbReference>
<dbReference type="PANTHER" id="PTHR22916:SF51">
    <property type="entry name" value="GLYCOSYLTRANSFERASE EPSH-RELATED"/>
    <property type="match status" value="1"/>
</dbReference>